<accession>A0A1I6HFG9</accession>
<sequence>MFKNYLKIAWRNLKVNRLFSAINVLGLSIGLAVTLILFIFIRHEQSFDTMYTNADNIQRVLLHTDGDNGQEIWATVPPSLGPTMMTDVANVEYAARILKNDFGGTASLRVLEQNFTEKDLFWVDAELLNIFDVTFIKGQAKGALDRPNTAVLSETSAKQYFGAIDPIGKTFTVDGKYELEVTGVYKDFPNNSTLDCNIMASGITTWFFKNPSWYNASFETYCLLKPNTDLASTELQLQEMLNKNMEKENQWYTFSLQPMKKVHLYSAGYDNAYANRIGDIKEVRNLSYLALLILLIASINYMNLTTARSQKRSKEVGISKTLGSSSGSLLFRFYMETGLVTLISLIIGVLLTFTALPIFNSVTGQELSTDSLLNVEFFISLFVLWLVVTLISGSYPALYLSQFKPSIVLKSSIVQSKGNVFIRKGLVVFQFAASVVLIVGVLMISKQMEFIRNQKLGFNAENVVAISINGLKGSEKKDALVSELKGLSNVSSVSLAQGFPGMEVSGRSLSRNEDDKEKLNIQTNVTDASVIDVLQLKLLAGRTLPSFKQEKDTLVEVVLNRKAIEYLGYSPEEAIGKKVHISVPNTIVGVVDDFNFASLHEPIGAYAFHNNTGEGKSFALVRYNAAGNSSTINQLETIFKAVAPNAAFNYSFLDNNLQNLYVRERRTAKVGIIFSVLAIFIACLGLFGLAAFVGEQRKKEIGIRKVLGDSIVGITQMLSKDFVKLVFIAMLIAFPIAYWLMDRWLSNFAFHIDMSYSVFVIAGISALVIALVTVSFQSVRSALSNPVKSLRSE</sequence>
<evidence type="ECO:0000256" key="6">
    <source>
        <dbReference type="SAM" id="Phobius"/>
    </source>
</evidence>
<feature type="transmembrane region" description="Helical" evidence="6">
    <location>
        <begin position="379"/>
        <end position="400"/>
    </location>
</feature>
<keyword evidence="2" id="KW-1003">Cell membrane</keyword>
<keyword evidence="3 6" id="KW-0812">Transmembrane</keyword>
<dbReference type="STRING" id="440514.SAMN04488010_0323"/>
<dbReference type="RefSeq" id="WP_091900971.1">
    <property type="nucleotide sequence ID" value="NZ_FOYX01000001.1"/>
</dbReference>
<protein>
    <submittedName>
        <fullName evidence="8">FtsX-like permease family protein</fullName>
    </submittedName>
</protein>
<keyword evidence="5 6" id="KW-0472">Membrane</keyword>
<dbReference type="GO" id="GO:0022857">
    <property type="term" value="F:transmembrane transporter activity"/>
    <property type="evidence" value="ECO:0007669"/>
    <property type="project" value="TreeGrafter"/>
</dbReference>
<comment type="subcellular location">
    <subcellularLocation>
        <location evidence="1">Cell membrane</location>
        <topology evidence="1">Multi-pass membrane protein</topology>
    </subcellularLocation>
</comment>
<dbReference type="PROSITE" id="PS50112">
    <property type="entry name" value="PAS"/>
    <property type="match status" value="1"/>
</dbReference>
<name>A0A1I6HFG9_9FLAO</name>
<feature type="domain" description="PAS" evidence="7">
    <location>
        <begin position="560"/>
        <end position="577"/>
    </location>
</feature>
<dbReference type="EMBL" id="FOYX01000001">
    <property type="protein sequence ID" value="SFR53255.1"/>
    <property type="molecule type" value="Genomic_DNA"/>
</dbReference>
<feature type="transmembrane region" description="Helical" evidence="6">
    <location>
        <begin position="672"/>
        <end position="694"/>
    </location>
</feature>
<dbReference type="PANTHER" id="PTHR30572:SF18">
    <property type="entry name" value="ABC-TYPE MACROLIDE FAMILY EXPORT SYSTEM PERMEASE COMPONENT 2"/>
    <property type="match status" value="1"/>
</dbReference>
<feature type="transmembrane region" description="Helical" evidence="6">
    <location>
        <begin position="21"/>
        <end position="41"/>
    </location>
</feature>
<feature type="transmembrane region" description="Helical" evidence="6">
    <location>
        <begin position="722"/>
        <end position="741"/>
    </location>
</feature>
<keyword evidence="9" id="KW-1185">Reference proteome</keyword>
<evidence type="ECO:0000256" key="1">
    <source>
        <dbReference type="ARBA" id="ARBA00004651"/>
    </source>
</evidence>
<organism evidence="8 9">
    <name type="scientific">Maribacter stanieri</name>
    <dbReference type="NCBI Taxonomy" id="440514"/>
    <lineage>
        <taxon>Bacteria</taxon>
        <taxon>Pseudomonadati</taxon>
        <taxon>Bacteroidota</taxon>
        <taxon>Flavobacteriia</taxon>
        <taxon>Flavobacteriales</taxon>
        <taxon>Flavobacteriaceae</taxon>
        <taxon>Maribacter</taxon>
    </lineage>
</organism>
<dbReference type="Pfam" id="PF02687">
    <property type="entry name" value="FtsX"/>
    <property type="match status" value="2"/>
</dbReference>
<dbReference type="GO" id="GO:0005886">
    <property type="term" value="C:plasma membrane"/>
    <property type="evidence" value="ECO:0007669"/>
    <property type="project" value="UniProtKB-SubCell"/>
</dbReference>
<evidence type="ECO:0000313" key="8">
    <source>
        <dbReference type="EMBL" id="SFR53255.1"/>
    </source>
</evidence>
<evidence type="ECO:0000256" key="3">
    <source>
        <dbReference type="ARBA" id="ARBA00022692"/>
    </source>
</evidence>
<evidence type="ECO:0000313" key="9">
    <source>
        <dbReference type="Proteomes" id="UP000199462"/>
    </source>
</evidence>
<dbReference type="InterPro" id="IPR000014">
    <property type="entry name" value="PAS"/>
</dbReference>
<feature type="transmembrane region" description="Helical" evidence="6">
    <location>
        <begin position="286"/>
        <end position="304"/>
    </location>
</feature>
<dbReference type="InterPro" id="IPR025857">
    <property type="entry name" value="MacB_PCD"/>
</dbReference>
<dbReference type="AlphaFoldDB" id="A0A1I6HFG9"/>
<reference evidence="9" key="1">
    <citation type="submission" date="2016-10" db="EMBL/GenBank/DDBJ databases">
        <authorList>
            <person name="Varghese N."/>
            <person name="Submissions S."/>
        </authorList>
    </citation>
    <scope>NUCLEOTIDE SEQUENCE [LARGE SCALE GENOMIC DNA]</scope>
    <source>
        <strain evidence="9">DSM 19891</strain>
    </source>
</reference>
<dbReference type="InterPro" id="IPR003838">
    <property type="entry name" value="ABC3_permease_C"/>
</dbReference>
<dbReference type="PANTHER" id="PTHR30572">
    <property type="entry name" value="MEMBRANE COMPONENT OF TRANSPORTER-RELATED"/>
    <property type="match status" value="1"/>
</dbReference>
<keyword evidence="4 6" id="KW-1133">Transmembrane helix</keyword>
<evidence type="ECO:0000256" key="5">
    <source>
        <dbReference type="ARBA" id="ARBA00023136"/>
    </source>
</evidence>
<evidence type="ECO:0000256" key="2">
    <source>
        <dbReference type="ARBA" id="ARBA00022475"/>
    </source>
</evidence>
<gene>
    <name evidence="8" type="ORF">SAMN04488010_0323</name>
</gene>
<evidence type="ECO:0000259" key="7">
    <source>
        <dbReference type="PROSITE" id="PS50112"/>
    </source>
</evidence>
<feature type="transmembrane region" description="Helical" evidence="6">
    <location>
        <begin position="421"/>
        <end position="444"/>
    </location>
</feature>
<feature type="transmembrane region" description="Helical" evidence="6">
    <location>
        <begin position="339"/>
        <end position="359"/>
    </location>
</feature>
<dbReference type="Proteomes" id="UP000199462">
    <property type="component" value="Unassembled WGS sequence"/>
</dbReference>
<feature type="transmembrane region" description="Helical" evidence="6">
    <location>
        <begin position="756"/>
        <end position="776"/>
    </location>
</feature>
<dbReference type="InterPro" id="IPR050250">
    <property type="entry name" value="Macrolide_Exporter_MacB"/>
</dbReference>
<evidence type="ECO:0000256" key="4">
    <source>
        <dbReference type="ARBA" id="ARBA00022989"/>
    </source>
</evidence>
<dbReference type="Pfam" id="PF12704">
    <property type="entry name" value="MacB_PCD"/>
    <property type="match status" value="2"/>
</dbReference>
<proteinExistence type="predicted"/>